<evidence type="ECO:0000256" key="4">
    <source>
        <dbReference type="RuleBase" id="RU003513"/>
    </source>
</evidence>
<keyword evidence="5" id="KW-0472">Membrane</keyword>
<dbReference type="InterPro" id="IPR003331">
    <property type="entry name" value="UDP_GlcNAc_Epimerase_2_dom"/>
</dbReference>
<dbReference type="SUPFAM" id="SSF53448">
    <property type="entry name" value="Nucleotide-diphospho-sugar transferases"/>
    <property type="match status" value="1"/>
</dbReference>
<reference evidence="7 8" key="1">
    <citation type="submission" date="2017-06" db="EMBL/GenBank/DDBJ databases">
        <authorList>
            <person name="Kim H.J."/>
            <person name="Triplett B.A."/>
        </authorList>
    </citation>
    <scope>NUCLEOTIDE SEQUENCE [LARGE SCALE GENOMIC DNA]</scope>
    <source>
        <strain evidence="7 8">DSM 18704</strain>
    </source>
</reference>
<dbReference type="Pfam" id="PF02350">
    <property type="entry name" value="Epimerase_2"/>
    <property type="match status" value="1"/>
</dbReference>
<proteinExistence type="inferred from homology"/>
<feature type="transmembrane region" description="Helical" evidence="5">
    <location>
        <begin position="376"/>
        <end position="394"/>
    </location>
</feature>
<dbReference type="AlphaFoldDB" id="A0A239MKY4"/>
<dbReference type="SUPFAM" id="SSF160246">
    <property type="entry name" value="EspE N-terminal domain-like"/>
    <property type="match status" value="1"/>
</dbReference>
<evidence type="ECO:0000313" key="7">
    <source>
        <dbReference type="EMBL" id="SNT42638.1"/>
    </source>
</evidence>
<evidence type="ECO:0000313" key="8">
    <source>
        <dbReference type="Proteomes" id="UP000198356"/>
    </source>
</evidence>
<dbReference type="InterPro" id="IPR037257">
    <property type="entry name" value="T2SS_E_N_sf"/>
</dbReference>
<dbReference type="EMBL" id="FZOU01000014">
    <property type="protein sequence ID" value="SNT42638.1"/>
    <property type="molecule type" value="Genomic_DNA"/>
</dbReference>
<dbReference type="Proteomes" id="UP000198356">
    <property type="component" value="Unassembled WGS sequence"/>
</dbReference>
<name>A0A239MKY4_9BACT</name>
<feature type="transmembrane region" description="Helical" evidence="5">
    <location>
        <begin position="337"/>
        <end position="364"/>
    </location>
</feature>
<feature type="transmembrane region" description="Helical" evidence="5">
    <location>
        <begin position="6"/>
        <end position="28"/>
    </location>
</feature>
<evidence type="ECO:0000256" key="1">
    <source>
        <dbReference type="ARBA" id="ARBA00023235"/>
    </source>
</evidence>
<dbReference type="PANTHER" id="PTHR43174:SF2">
    <property type="entry name" value="UDP-N-ACETYLGLUCOSAMINE 2-EPIMERASE"/>
    <property type="match status" value="1"/>
</dbReference>
<keyword evidence="8" id="KW-1185">Reference proteome</keyword>
<keyword evidence="5" id="KW-1133">Transmembrane helix</keyword>
<dbReference type="Gene3D" id="3.90.550.10">
    <property type="entry name" value="Spore Coat Polysaccharide Biosynthesis Protein SpsA, Chain A"/>
    <property type="match status" value="1"/>
</dbReference>
<dbReference type="EC" id="5.1.3.14" evidence="3"/>
<evidence type="ECO:0000259" key="6">
    <source>
        <dbReference type="Pfam" id="PF02350"/>
    </source>
</evidence>
<dbReference type="Pfam" id="PF13641">
    <property type="entry name" value="Glyco_tranf_2_3"/>
    <property type="match status" value="1"/>
</dbReference>
<feature type="transmembrane region" description="Helical" evidence="5">
    <location>
        <begin position="414"/>
        <end position="435"/>
    </location>
</feature>
<feature type="domain" description="UDP-N-acetylglucosamine 2-epimerase" evidence="6">
    <location>
        <begin position="751"/>
        <end position="1083"/>
    </location>
</feature>
<dbReference type="CDD" id="cd03786">
    <property type="entry name" value="GTB_UDP-GlcNAc_2-Epimerase"/>
    <property type="match status" value="1"/>
</dbReference>
<evidence type="ECO:0000256" key="5">
    <source>
        <dbReference type="SAM" id="Phobius"/>
    </source>
</evidence>
<accession>A0A239MKY4</accession>
<keyword evidence="5" id="KW-0812">Transmembrane</keyword>
<dbReference type="RefSeq" id="WP_089410393.1">
    <property type="nucleotide sequence ID" value="NZ_FZOU01000014.1"/>
</dbReference>
<evidence type="ECO:0000256" key="2">
    <source>
        <dbReference type="ARBA" id="ARBA00038209"/>
    </source>
</evidence>
<dbReference type="NCBIfam" id="TIGR00236">
    <property type="entry name" value="wecB"/>
    <property type="match status" value="1"/>
</dbReference>
<protein>
    <recommendedName>
        <fullName evidence="3">UDP-N-acetylglucosamine 2-epimerase (non-hydrolyzing)</fullName>
        <ecNumber evidence="3">5.1.3.14</ecNumber>
    </recommendedName>
</protein>
<organism evidence="7 8">
    <name type="scientific">Granulicella rosea</name>
    <dbReference type="NCBI Taxonomy" id="474952"/>
    <lineage>
        <taxon>Bacteria</taxon>
        <taxon>Pseudomonadati</taxon>
        <taxon>Acidobacteriota</taxon>
        <taxon>Terriglobia</taxon>
        <taxon>Terriglobales</taxon>
        <taxon>Acidobacteriaceae</taxon>
        <taxon>Granulicella</taxon>
    </lineage>
</organism>
<dbReference type="InterPro" id="IPR029767">
    <property type="entry name" value="WecB-like"/>
</dbReference>
<evidence type="ECO:0000256" key="3">
    <source>
        <dbReference type="ARBA" id="ARBA00038858"/>
    </source>
</evidence>
<gene>
    <name evidence="7" type="ORF">SAMN05421770_11410</name>
</gene>
<dbReference type="Gene3D" id="3.40.50.2000">
    <property type="entry name" value="Glycogen Phosphorylase B"/>
    <property type="match status" value="2"/>
</dbReference>
<sequence>MIALMWVLAVLYLFGGLNDAFLDLVFYVKPLRRLIGQGRENPTCEEAELHGIPEKRIAIMVPAWDESAVIGAMLESTCDRLEYENYDIFVGTYPNDEATQMEVARAAFDRKHIHRVVCPNDGPTSKADCLNWIVETIKLRERESGERYEIFCLQDAEDVVHPLTLKVFNRFVPEYDLVQLPVIPYERSLNKLTGGTYLDEFAEVHLKGLTSRLAVGGMVPSAGVGTAFSRAACDELAEQTNHILFPPVSLTEDYDFSFRLFRNARKSGIAEVWVDRTDAKGRYIKELVAIREFFPAIFGDAVRQKQRWMLGIAFQGAQKLGWGTGWRERYMLMRDRIGVLTSILNLGAAFIFFELCFNIGWGLAHHLTWSQSLPPYYPHHALSLMIDANLILLVNRIFQRARCVGQIASRRQMLLAPVRIVWSNIIDFYCTYHAIRRFTHSIYSGKPLKWLKTAHEFPNVEALLQRHRPLGDLLLEHRFISPVQLRKALGIQSRTTDRNMPLGQILLAESAITKDQLLMVLNLQRQSRAAMNEATGADARAAFPASHLAEMDLSADLPSGLRTIYTESVQSVVPAAVEIPMQPAAAPAATFTTVAPARLASGEIKIFPVATPAPPAHPPEFVHAAPPTEPAAVPVVAMPTVAKPAAQRPVTSVKPPTPVVISMQPPAPAPAQSNASREHLRNPRTAVTRIVPAAPIGKRFSVLHSVASKWTPTMQSRRFVVAIGTRPEAIKLAPVIRELRLRAEIMKEPDPVFVCATGQHMDMVSDALSLFGVRVDRNLALMTPGQSLAAISARVLTAFETVLAEIRPEWVIVQGDTATTAMAGLAAFYAGCKIAHIEAGLRTNDLRNPFPEEFNRRMVGIFATVHFAATPMARQNLLREGVAPRTIVVTGNTGIDALRRNAQRLGISLQGQPANSAIGTRPLRVLVTAHRRENLEQGIENLCRAIRALAANHPGRYQFVWPLHPNPQVGERARHFLRETSGVALTGPASYDRLLELLNDCDLVMTDSGGIQEEAPSFGKPVLILRETTERPEGVEAGVAWLVGTEPTRIVAAVERLTLSLQQLRPKANPYGDGHAAGRIADFFAGLPVQEFGANLDSFERAGENPRLAVAART</sequence>
<keyword evidence="1 4" id="KW-0413">Isomerase</keyword>
<dbReference type="GO" id="GO:0008761">
    <property type="term" value="F:UDP-N-acetylglucosamine 2-epimerase activity"/>
    <property type="evidence" value="ECO:0007669"/>
    <property type="project" value="UniProtKB-EC"/>
</dbReference>
<dbReference type="OrthoDB" id="9803238at2"/>
<dbReference type="SUPFAM" id="SSF53756">
    <property type="entry name" value="UDP-Glycosyltransferase/glycogen phosphorylase"/>
    <property type="match status" value="1"/>
</dbReference>
<dbReference type="PANTHER" id="PTHR43174">
    <property type="entry name" value="UDP-N-ACETYLGLUCOSAMINE 2-EPIMERASE"/>
    <property type="match status" value="1"/>
</dbReference>
<dbReference type="InterPro" id="IPR029044">
    <property type="entry name" value="Nucleotide-diphossugar_trans"/>
</dbReference>
<comment type="similarity">
    <text evidence="2 4">Belongs to the UDP-N-acetylglucosamine 2-epimerase family.</text>
</comment>